<protein>
    <recommendedName>
        <fullName evidence="3">RlpA-like protein double-psi beta-barrel domain-containing protein</fullName>
    </recommendedName>
</protein>
<evidence type="ECO:0000256" key="1">
    <source>
        <dbReference type="ARBA" id="ARBA00022729"/>
    </source>
</evidence>
<dbReference type="SUPFAM" id="SSF50685">
    <property type="entry name" value="Barwin-like endoglucanases"/>
    <property type="match status" value="1"/>
</dbReference>
<feature type="chain" id="PRO_5034416238" description="RlpA-like protein double-psi beta-barrel domain-containing protein" evidence="2">
    <location>
        <begin position="19"/>
        <end position="120"/>
    </location>
</feature>
<dbReference type="OrthoDB" id="623670at2759"/>
<evidence type="ECO:0000313" key="5">
    <source>
        <dbReference type="Proteomes" id="UP000605846"/>
    </source>
</evidence>
<accession>A0A8H7ESB3</accession>
<dbReference type="EMBL" id="JABAYA010000041">
    <property type="protein sequence ID" value="KAF7728228.1"/>
    <property type="molecule type" value="Genomic_DNA"/>
</dbReference>
<dbReference type="AlphaFoldDB" id="A0A8H7ESB3"/>
<name>A0A8H7ESB3_9FUNG</name>
<evidence type="ECO:0000313" key="4">
    <source>
        <dbReference type="EMBL" id="KAF7728228.1"/>
    </source>
</evidence>
<keyword evidence="1 2" id="KW-0732">Signal</keyword>
<dbReference type="Pfam" id="PF03330">
    <property type="entry name" value="DPBB_1"/>
    <property type="match status" value="1"/>
</dbReference>
<dbReference type="CDD" id="cd22191">
    <property type="entry name" value="DPBB_RlpA_EXP_N-like"/>
    <property type="match status" value="1"/>
</dbReference>
<proteinExistence type="predicted"/>
<reference evidence="4" key="1">
    <citation type="submission" date="2020-01" db="EMBL/GenBank/DDBJ databases">
        <title>Genome Sequencing of Three Apophysomyces-Like Fungal Strains Confirms a Novel Fungal Genus in the Mucoromycota with divergent Burkholderia-like Endosymbiotic Bacteria.</title>
        <authorList>
            <person name="Stajich J.E."/>
            <person name="Macias A.M."/>
            <person name="Carter-House D."/>
            <person name="Lovett B."/>
            <person name="Kasson L.R."/>
            <person name="Berry K."/>
            <person name="Grigoriev I."/>
            <person name="Chang Y."/>
            <person name="Spatafora J."/>
            <person name="Kasson M.T."/>
        </authorList>
    </citation>
    <scope>NUCLEOTIDE SEQUENCE</scope>
    <source>
        <strain evidence="4">NRRL A-21654</strain>
    </source>
</reference>
<comment type="caution">
    <text evidence="4">The sequence shown here is derived from an EMBL/GenBank/DDBJ whole genome shotgun (WGS) entry which is preliminary data.</text>
</comment>
<dbReference type="Proteomes" id="UP000605846">
    <property type="component" value="Unassembled WGS sequence"/>
</dbReference>
<sequence>MSLISFVSFLSFVLCIQGLPLQRRTTFSGHGTYYYNVGLGSCGTANQDNLNVAALSPDLMKSGEYCGKSIKVTSNGKSVMATVADTCDSCGKTDVDLSVAAFRQIANLDLGRVPVQWKFT</sequence>
<dbReference type="InterPro" id="IPR036908">
    <property type="entry name" value="RlpA-like_sf"/>
</dbReference>
<organism evidence="4 5">
    <name type="scientific">Apophysomyces ossiformis</name>
    <dbReference type="NCBI Taxonomy" id="679940"/>
    <lineage>
        <taxon>Eukaryota</taxon>
        <taxon>Fungi</taxon>
        <taxon>Fungi incertae sedis</taxon>
        <taxon>Mucoromycota</taxon>
        <taxon>Mucoromycotina</taxon>
        <taxon>Mucoromycetes</taxon>
        <taxon>Mucorales</taxon>
        <taxon>Mucorineae</taxon>
        <taxon>Mucoraceae</taxon>
        <taxon>Apophysomyces</taxon>
    </lineage>
</organism>
<dbReference type="InterPro" id="IPR051477">
    <property type="entry name" value="Expansin_CellWall"/>
</dbReference>
<evidence type="ECO:0000256" key="2">
    <source>
        <dbReference type="SAM" id="SignalP"/>
    </source>
</evidence>
<dbReference type="PANTHER" id="PTHR31836:SF28">
    <property type="entry name" value="SRCR DOMAIN-CONTAINING PROTEIN-RELATED"/>
    <property type="match status" value="1"/>
</dbReference>
<dbReference type="PANTHER" id="PTHR31836">
    <property type="match status" value="1"/>
</dbReference>
<evidence type="ECO:0000259" key="3">
    <source>
        <dbReference type="Pfam" id="PF03330"/>
    </source>
</evidence>
<feature type="signal peptide" evidence="2">
    <location>
        <begin position="1"/>
        <end position="18"/>
    </location>
</feature>
<dbReference type="InterPro" id="IPR009009">
    <property type="entry name" value="RlpA-like_DPBB"/>
</dbReference>
<dbReference type="Gene3D" id="2.40.40.10">
    <property type="entry name" value="RlpA-like domain"/>
    <property type="match status" value="1"/>
</dbReference>
<gene>
    <name evidence="4" type="ORF">EC973_006509</name>
</gene>
<keyword evidence="5" id="KW-1185">Reference proteome</keyword>
<feature type="domain" description="RlpA-like protein double-psi beta-barrel" evidence="3">
    <location>
        <begin position="29"/>
        <end position="117"/>
    </location>
</feature>